<gene>
    <name evidence="2" type="ORF">MPSI1_002446</name>
</gene>
<feature type="compositionally biased region" description="Low complexity" evidence="1">
    <location>
        <begin position="494"/>
        <end position="505"/>
    </location>
</feature>
<dbReference type="AlphaFoldDB" id="A0AAF0JE93"/>
<feature type="compositionally biased region" description="Polar residues" evidence="1">
    <location>
        <begin position="515"/>
        <end position="526"/>
    </location>
</feature>
<feature type="compositionally biased region" description="Polar residues" evidence="1">
    <location>
        <begin position="536"/>
        <end position="561"/>
    </location>
</feature>
<dbReference type="Gene3D" id="2.60.40.640">
    <property type="match status" value="1"/>
</dbReference>
<evidence type="ECO:0008006" key="4">
    <source>
        <dbReference type="Google" id="ProtNLM"/>
    </source>
</evidence>
<dbReference type="Proteomes" id="UP001214628">
    <property type="component" value="Chromosome 3"/>
</dbReference>
<sequence>MNSDAVSVRSMASSSAASNKLRAQPSLVLASPYAVGIPNRSARKPVAPEMKTIHTYTGATGKLIVQLMTPPQALPTYMGGSKARGRGSVVGRVRLVCNGKDRVSEIRIKLKAVVSALVPKHPQATEGDMPTFTGLLPSDTSTSSKEQVLLSLDERLKLSDAKFQPSDDASVYPNTSHKLEEPGTYEWEFHFDIPEHGSGSNSLPLGFPGVGINYPSSYVLESDVRKRGASAEEWASVKWYIKVTVGRPGLFRSNDRLLVPFIYLPPPPEKISSLIIRRQALSMQIQRLLMNVHGPVTLPKDLAEPVNSWLHEYFPLNQASLGQTSKRSFVDKLFGANKPKEERWAISLPGKPLPVFPLRSIIPFVLTLVHSDDMPLVVHPEVFLMQRVHLRARFSAVHTQYISHAKILASPATKSGMQQWFGWVQFPSWCSPSFDVSILGLEYFIQVKPLNTPQASVLCTIPVGLYCAPPRLAQAKEVARGRSLMRPTPKTNYASSTTSSATSSSIRTLPPGRQQWDSASIRSNDTAARIPPASSLGPSSNPVSPSRAPSRQPSFVSSPAYSQDPRWASGPSFDASPASNSRPNRAQTSHNQAPATPPQLQRISSPATSDSTPSTYPVDAASSEARVTTATSSSARPPPLPRREQHRDNSAAAMASLPPSHGSITPQPINVLDREGEIHDAGPLTAEQEQAWTMDILSNAFEDDAEDAFELPPSYFEAVGIADRDE</sequence>
<feature type="compositionally biased region" description="Low complexity" evidence="1">
    <location>
        <begin position="604"/>
        <end position="635"/>
    </location>
</feature>
<protein>
    <recommendedName>
        <fullName evidence="4">Arrestin-like N-terminal domain-containing protein</fullName>
    </recommendedName>
</protein>
<keyword evidence="3" id="KW-1185">Reference proteome</keyword>
<proteinExistence type="predicted"/>
<feature type="compositionally biased region" description="Polar residues" evidence="1">
    <location>
        <begin position="577"/>
        <end position="603"/>
    </location>
</feature>
<evidence type="ECO:0000313" key="2">
    <source>
        <dbReference type="EMBL" id="WFD43782.1"/>
    </source>
</evidence>
<evidence type="ECO:0000313" key="3">
    <source>
        <dbReference type="Proteomes" id="UP001214628"/>
    </source>
</evidence>
<reference evidence="2" key="1">
    <citation type="submission" date="2023-02" db="EMBL/GenBank/DDBJ databases">
        <title>Mating type loci evolution in Malassezia.</title>
        <authorList>
            <person name="Coelho M.A."/>
        </authorList>
    </citation>
    <scope>NUCLEOTIDE SEQUENCE</scope>
    <source>
        <strain evidence="2">CBS 14136</strain>
    </source>
</reference>
<name>A0AAF0JE93_9BASI</name>
<organism evidence="2 3">
    <name type="scientific">Malassezia psittaci</name>
    <dbReference type="NCBI Taxonomy" id="1821823"/>
    <lineage>
        <taxon>Eukaryota</taxon>
        <taxon>Fungi</taxon>
        <taxon>Dikarya</taxon>
        <taxon>Basidiomycota</taxon>
        <taxon>Ustilaginomycotina</taxon>
        <taxon>Malasseziomycetes</taxon>
        <taxon>Malasseziales</taxon>
        <taxon>Malasseziaceae</taxon>
        <taxon>Malassezia</taxon>
    </lineage>
</organism>
<evidence type="ECO:0000256" key="1">
    <source>
        <dbReference type="SAM" id="MobiDB-lite"/>
    </source>
</evidence>
<accession>A0AAF0JE93</accession>
<dbReference type="InterPro" id="IPR014752">
    <property type="entry name" value="Arrestin-like_C"/>
</dbReference>
<feature type="region of interest" description="Disordered" evidence="1">
    <location>
        <begin position="479"/>
        <end position="668"/>
    </location>
</feature>
<dbReference type="EMBL" id="CP118377">
    <property type="protein sequence ID" value="WFD43782.1"/>
    <property type="molecule type" value="Genomic_DNA"/>
</dbReference>